<dbReference type="SUPFAM" id="SSF52058">
    <property type="entry name" value="L domain-like"/>
    <property type="match status" value="1"/>
</dbReference>
<dbReference type="PROSITE" id="PS50181">
    <property type="entry name" value="FBOX"/>
    <property type="match status" value="1"/>
</dbReference>
<dbReference type="InterPro" id="IPR036047">
    <property type="entry name" value="F-box-like_dom_sf"/>
</dbReference>
<dbReference type="InterPro" id="IPR053772">
    <property type="entry name" value="At1g61320/At1g61330-like"/>
</dbReference>
<dbReference type="InterPro" id="IPR043502">
    <property type="entry name" value="DNA/RNA_pol_sf"/>
</dbReference>
<evidence type="ECO:0000313" key="3">
    <source>
        <dbReference type="Proteomes" id="UP000224567"/>
    </source>
</evidence>
<dbReference type="PANTHER" id="PTHR34145:SF28">
    <property type="entry name" value="F-BOX DOMAIN-CONTAINING PROTEIN"/>
    <property type="match status" value="1"/>
</dbReference>
<dbReference type="AlphaFoldDB" id="A0A2G2V668"/>
<sequence>MELDNSIPDHKLCGYFLTAVKIKTSYSPYSTKVHLPLNSQCYIAGDSSKVHFVSDNDVVLTPIEEERGEVVVTKKRSRIGGMVRGSLSVVRQLHKLVMGKCLKVAVRVVDVFERGGEGDDDGEEVRVVVMVDVYLPIALWSGWQFTKSGLAAAALFRHVSPFLFALVIEVLTRHIQDEVPYCLLFADDVVLIDETRSEINAKLEVWRKTLESKGFRLSRSKTEYFECKFSEVSHESNVVVKLGTHSISKRESFKYLGLINQENGEIDENVTHRIGVGWMKNGGSPPVSCVTKSQDEGSKVEMFRSCDAEEHGCPSAEADDTKEDYLSQLPDDVLCSILGKLTLRESARTTILSTRWKYLFASTQLQQQPPFLFRCLEMFGIDHNIHHRCPYYQEKDKFMNALFQFSRLYSDLRVAEVKLVCCFVREFPSAFTHWFRSISRVGVERLFLSFECPGLVPICDSSKLLKFSFENLSQASSLEHLFLSHCVVLPSPQVHFNFLTTLALRAVVLKCRHLECILSSCSNLEKLTIEYSKLPYKLRIAGTIKEVAFWWCVGWKEIDLHAPYLHTLECMVWKKVRFFFSFVPMLENVTVCPRWSTSYLFGHHARVLDHQVKSLTLGVFADEVNYSPVEIPTEMEMFRSLRTLSLTLISNYEILQLVEPSELLGAFPLLQNFNLVVTGSRLENSLWQKCKVIIKKSRRINNVRGSTRPPRCHDKLKQVRFGGFYGTESEMRFALYVLATAPALERMFISPGYKNYFSSARQTEFNLSFNEAKRNSIQQKLHGRAASRKAVADDTKEDYLSKLSDDVLCSILGKLTLREAARTTILSTRWKYLFASTQLQQQPPFLFRCLEMFGIDHDIHDRCPYYQEKDKFMNALFQFLRLYSDLGVAEVKLVCCFVREFPSAFTYWFRSISRVGVERLFLSFECPGLVPISDSSKLLKFSLENLSQASSLEHLFLSHCVVLPSPQVRFNSLTTLALRAVVLKCRHLECILSSCSNLEKLTIEYSKLPYKLRLAGTVKQVVIWRCDGGKEIDLHAEYLHTLECMVWNNVRFFFSLVPMLENVTVCPWWSNSYIFSRGARDLDDQVKSLTLGVFADEVNYSPVEIPTEIETFRSLRTLSLTLISNYEILHLVEPSELLDACPLLQNFNLVVVIKKSRRINDVRGRRRPRISPWYHDKLKQVTFGGFYGTESEMRLVLYVLTTATVLEKMFLSPGYENYFSSAPQPKLNLSFVAAKRNSIQQKLHGRAISRKAVVIVQ</sequence>
<dbReference type="Proteomes" id="UP000224567">
    <property type="component" value="Unassembled WGS sequence"/>
</dbReference>
<dbReference type="PANTHER" id="PTHR34145">
    <property type="entry name" value="OS02G0105600 PROTEIN"/>
    <property type="match status" value="1"/>
</dbReference>
<dbReference type="InterPro" id="IPR001810">
    <property type="entry name" value="F-box_dom"/>
</dbReference>
<keyword evidence="3" id="KW-1185">Reference proteome</keyword>
<evidence type="ECO:0000259" key="1">
    <source>
        <dbReference type="PROSITE" id="PS50181"/>
    </source>
</evidence>
<dbReference type="Pfam" id="PF23622">
    <property type="entry name" value="LRR_At1g61320_AtMIF1"/>
    <property type="match status" value="2"/>
</dbReference>
<protein>
    <recommendedName>
        <fullName evidence="1">F-box domain-containing protein</fullName>
    </recommendedName>
</protein>
<dbReference type="EMBL" id="MLFT02000218">
    <property type="protein sequence ID" value="PHT28473.1"/>
    <property type="molecule type" value="Genomic_DNA"/>
</dbReference>
<reference evidence="3" key="2">
    <citation type="journal article" date="2017" name="J. Anim. Genet.">
        <title>Multiple reference genome sequences of hot pepper reveal the massive evolution of plant disease resistance genes by retroduplication.</title>
        <authorList>
            <person name="Kim S."/>
            <person name="Park J."/>
            <person name="Yeom S.-I."/>
            <person name="Kim Y.-M."/>
            <person name="Seo E."/>
            <person name="Kim K.-T."/>
            <person name="Kim M.-S."/>
            <person name="Lee J.M."/>
            <person name="Cheong K."/>
            <person name="Shin H.-S."/>
            <person name="Kim S.-B."/>
            <person name="Han K."/>
            <person name="Lee J."/>
            <person name="Park M."/>
            <person name="Lee H.-A."/>
            <person name="Lee H.-Y."/>
            <person name="Lee Y."/>
            <person name="Oh S."/>
            <person name="Lee J.H."/>
            <person name="Choi E."/>
            <person name="Choi E."/>
            <person name="Lee S.E."/>
            <person name="Jeon J."/>
            <person name="Kim H."/>
            <person name="Choi G."/>
            <person name="Song H."/>
            <person name="Lee J."/>
            <person name="Lee S.-C."/>
            <person name="Kwon J.-K."/>
            <person name="Lee H.-Y."/>
            <person name="Koo N."/>
            <person name="Hong Y."/>
            <person name="Kim R.W."/>
            <person name="Kang W.-H."/>
            <person name="Huh J.H."/>
            <person name="Kang B.-C."/>
            <person name="Yang T.-J."/>
            <person name="Lee Y.-H."/>
            <person name="Bennetzen J.L."/>
            <person name="Choi D."/>
        </authorList>
    </citation>
    <scope>NUCLEOTIDE SEQUENCE [LARGE SCALE GENOMIC DNA]</scope>
    <source>
        <strain evidence="3">cv. PBC81</strain>
    </source>
</reference>
<dbReference type="InterPro" id="IPR000477">
    <property type="entry name" value="RT_dom"/>
</dbReference>
<gene>
    <name evidence="2" type="ORF">CQW23_31928</name>
</gene>
<dbReference type="InterPro" id="IPR055357">
    <property type="entry name" value="LRR_At1g61320_AtMIF1"/>
</dbReference>
<reference evidence="2 3" key="1">
    <citation type="journal article" date="2017" name="Genome Biol.">
        <title>New reference genome sequences of hot pepper reveal the massive evolution of plant disease-resistance genes by retroduplication.</title>
        <authorList>
            <person name="Kim S."/>
            <person name="Park J."/>
            <person name="Yeom S.I."/>
            <person name="Kim Y.M."/>
            <person name="Seo E."/>
            <person name="Kim K.T."/>
            <person name="Kim M.S."/>
            <person name="Lee J.M."/>
            <person name="Cheong K."/>
            <person name="Shin H.S."/>
            <person name="Kim S.B."/>
            <person name="Han K."/>
            <person name="Lee J."/>
            <person name="Park M."/>
            <person name="Lee H.A."/>
            <person name="Lee H.Y."/>
            <person name="Lee Y."/>
            <person name="Oh S."/>
            <person name="Lee J.H."/>
            <person name="Choi E."/>
            <person name="Choi E."/>
            <person name="Lee S.E."/>
            <person name="Jeon J."/>
            <person name="Kim H."/>
            <person name="Choi G."/>
            <person name="Song H."/>
            <person name="Lee J."/>
            <person name="Lee S.C."/>
            <person name="Kwon J.K."/>
            <person name="Lee H.Y."/>
            <person name="Koo N."/>
            <person name="Hong Y."/>
            <person name="Kim R.W."/>
            <person name="Kang W.H."/>
            <person name="Huh J.H."/>
            <person name="Kang B.C."/>
            <person name="Yang T.J."/>
            <person name="Lee Y.H."/>
            <person name="Bennetzen J.L."/>
            <person name="Choi D."/>
        </authorList>
    </citation>
    <scope>NUCLEOTIDE SEQUENCE [LARGE SCALE GENOMIC DNA]</scope>
    <source>
        <strain evidence="3">cv. PBC81</strain>
    </source>
</reference>
<evidence type="ECO:0000313" key="2">
    <source>
        <dbReference type="EMBL" id="PHT28473.1"/>
    </source>
</evidence>
<dbReference type="OrthoDB" id="1932213at2759"/>
<accession>A0A2G2V668</accession>
<organism evidence="2 3">
    <name type="scientific">Capsicum baccatum</name>
    <name type="common">Peruvian pepper</name>
    <dbReference type="NCBI Taxonomy" id="33114"/>
    <lineage>
        <taxon>Eukaryota</taxon>
        <taxon>Viridiplantae</taxon>
        <taxon>Streptophyta</taxon>
        <taxon>Embryophyta</taxon>
        <taxon>Tracheophyta</taxon>
        <taxon>Spermatophyta</taxon>
        <taxon>Magnoliopsida</taxon>
        <taxon>eudicotyledons</taxon>
        <taxon>Gunneridae</taxon>
        <taxon>Pentapetalae</taxon>
        <taxon>asterids</taxon>
        <taxon>lamiids</taxon>
        <taxon>Solanales</taxon>
        <taxon>Solanaceae</taxon>
        <taxon>Solanoideae</taxon>
        <taxon>Capsiceae</taxon>
        <taxon>Capsicum</taxon>
    </lineage>
</organism>
<comment type="caution">
    <text evidence="2">The sequence shown here is derived from an EMBL/GenBank/DDBJ whole genome shotgun (WGS) entry which is preliminary data.</text>
</comment>
<dbReference type="Pfam" id="PF00646">
    <property type="entry name" value="F-box"/>
    <property type="match status" value="2"/>
</dbReference>
<feature type="domain" description="F-box" evidence="1">
    <location>
        <begin position="323"/>
        <end position="376"/>
    </location>
</feature>
<dbReference type="SUPFAM" id="SSF56672">
    <property type="entry name" value="DNA/RNA polymerases"/>
    <property type="match status" value="1"/>
</dbReference>
<dbReference type="SUPFAM" id="SSF81383">
    <property type="entry name" value="F-box domain"/>
    <property type="match status" value="2"/>
</dbReference>
<dbReference type="Pfam" id="PF00078">
    <property type="entry name" value="RVT_1"/>
    <property type="match status" value="1"/>
</dbReference>
<name>A0A2G2V668_CAPBA</name>
<proteinExistence type="predicted"/>